<sequence length="155" mass="16423">MATAVSETTVSLQCSGPVAVVIQGAPVPERLADTVVGLSLAVDSLTPKNEAERLMATAVSKTTASLQCGEPVPVPSIVEMLVVLRRFFFLFLDRLAVASLTPRIGVARSTTVRAVSETTSSLKCSGPVPVPSTSGTSKVEMLVVLRRCFFLFLDR</sequence>
<dbReference type="EMBL" id="HBIJ01005798">
    <property type="protein sequence ID" value="CAE0363332.1"/>
    <property type="molecule type" value="Transcribed_RNA"/>
</dbReference>
<accession>A0A7S3NIY3</accession>
<protein>
    <submittedName>
        <fullName evidence="1">Uncharacterized protein</fullName>
    </submittedName>
</protein>
<organism evidence="1">
    <name type="scientific">Aureoumbra lagunensis</name>
    <dbReference type="NCBI Taxonomy" id="44058"/>
    <lineage>
        <taxon>Eukaryota</taxon>
        <taxon>Sar</taxon>
        <taxon>Stramenopiles</taxon>
        <taxon>Ochrophyta</taxon>
        <taxon>Pelagophyceae</taxon>
        <taxon>Pelagomonadales</taxon>
        <taxon>Aureoumbra</taxon>
    </lineage>
</organism>
<evidence type="ECO:0000313" key="1">
    <source>
        <dbReference type="EMBL" id="CAE0363332.1"/>
    </source>
</evidence>
<name>A0A7S3NIY3_9STRA</name>
<proteinExistence type="predicted"/>
<gene>
    <name evidence="1" type="ORF">ALAG00032_LOCUS4073</name>
</gene>
<dbReference type="AlphaFoldDB" id="A0A7S3NIY3"/>
<reference evidence="1" key="1">
    <citation type="submission" date="2021-01" db="EMBL/GenBank/DDBJ databases">
        <authorList>
            <person name="Corre E."/>
            <person name="Pelletier E."/>
            <person name="Niang G."/>
            <person name="Scheremetjew M."/>
            <person name="Finn R."/>
            <person name="Kale V."/>
            <person name="Holt S."/>
            <person name="Cochrane G."/>
            <person name="Meng A."/>
            <person name="Brown T."/>
            <person name="Cohen L."/>
        </authorList>
    </citation>
    <scope>NUCLEOTIDE SEQUENCE</scope>
    <source>
        <strain evidence="1">CCMP1510</strain>
    </source>
</reference>